<evidence type="ECO:0000313" key="8">
    <source>
        <dbReference type="Proteomes" id="UP000789595"/>
    </source>
</evidence>
<evidence type="ECO:0000313" key="7">
    <source>
        <dbReference type="EMBL" id="CAH0371266.1"/>
    </source>
</evidence>
<reference evidence="7" key="1">
    <citation type="submission" date="2021-11" db="EMBL/GenBank/DDBJ databases">
        <authorList>
            <consortium name="Genoscope - CEA"/>
            <person name="William W."/>
        </authorList>
    </citation>
    <scope>NUCLEOTIDE SEQUENCE</scope>
</reference>
<dbReference type="PROSITE" id="PS51221">
    <property type="entry name" value="TTL"/>
    <property type="match status" value="1"/>
</dbReference>
<evidence type="ECO:0008006" key="9">
    <source>
        <dbReference type="Google" id="ProtNLM"/>
    </source>
</evidence>
<keyword evidence="8" id="KW-1185">Reference proteome</keyword>
<dbReference type="PROSITE" id="PS50096">
    <property type="entry name" value="IQ"/>
    <property type="match status" value="2"/>
</dbReference>
<dbReference type="SUPFAM" id="SSF56059">
    <property type="entry name" value="Glutathione synthetase ATP-binding domain-like"/>
    <property type="match status" value="1"/>
</dbReference>
<organism evidence="7 8">
    <name type="scientific">Pelagomonas calceolata</name>
    <dbReference type="NCBI Taxonomy" id="35677"/>
    <lineage>
        <taxon>Eukaryota</taxon>
        <taxon>Sar</taxon>
        <taxon>Stramenopiles</taxon>
        <taxon>Ochrophyta</taxon>
        <taxon>Pelagophyceae</taxon>
        <taxon>Pelagomonadales</taxon>
        <taxon>Pelagomonadaceae</taxon>
        <taxon>Pelagomonas</taxon>
    </lineage>
</organism>
<evidence type="ECO:0000256" key="1">
    <source>
        <dbReference type="ARBA" id="ARBA00004496"/>
    </source>
</evidence>
<evidence type="ECO:0000256" key="3">
    <source>
        <dbReference type="ARBA" id="ARBA00022598"/>
    </source>
</evidence>
<evidence type="ECO:0000256" key="2">
    <source>
        <dbReference type="ARBA" id="ARBA00022490"/>
    </source>
</evidence>
<dbReference type="SMART" id="SM00015">
    <property type="entry name" value="IQ"/>
    <property type="match status" value="3"/>
</dbReference>
<keyword evidence="4" id="KW-0547">Nucleotide-binding</keyword>
<dbReference type="EMBL" id="CAKKNE010000003">
    <property type="protein sequence ID" value="CAH0371266.1"/>
    <property type="molecule type" value="Genomic_DNA"/>
</dbReference>
<dbReference type="Gene3D" id="3.30.470.20">
    <property type="entry name" value="ATP-grasp fold, B domain"/>
    <property type="match status" value="1"/>
</dbReference>
<gene>
    <name evidence="7" type="ORF">PECAL_3P11990</name>
</gene>
<name>A0A8J2SNF8_9STRA</name>
<proteinExistence type="predicted"/>
<dbReference type="OrthoDB" id="202825at2759"/>
<dbReference type="InterPro" id="IPR004344">
    <property type="entry name" value="TTL/TTLL_fam"/>
</dbReference>
<evidence type="ECO:0000256" key="5">
    <source>
        <dbReference type="ARBA" id="ARBA00022840"/>
    </source>
</evidence>
<dbReference type="Proteomes" id="UP000789595">
    <property type="component" value="Unassembled WGS sequence"/>
</dbReference>
<dbReference type="Pfam" id="PF03133">
    <property type="entry name" value="TTL"/>
    <property type="match status" value="1"/>
</dbReference>
<dbReference type="GO" id="GO:0015630">
    <property type="term" value="C:microtubule cytoskeleton"/>
    <property type="evidence" value="ECO:0007669"/>
    <property type="project" value="TreeGrafter"/>
</dbReference>
<dbReference type="InterPro" id="IPR051437">
    <property type="entry name" value="TTLL_monoglycylase"/>
</dbReference>
<keyword evidence="3" id="KW-0436">Ligase</keyword>
<protein>
    <recommendedName>
        <fullName evidence="9">Tubulin--tyrosine ligase-like protein 9</fullName>
    </recommendedName>
</protein>
<keyword evidence="5" id="KW-0067">ATP-binding</keyword>
<evidence type="ECO:0000256" key="4">
    <source>
        <dbReference type="ARBA" id="ARBA00022741"/>
    </source>
</evidence>
<dbReference type="GO" id="GO:0005524">
    <property type="term" value="F:ATP binding"/>
    <property type="evidence" value="ECO:0007669"/>
    <property type="project" value="UniProtKB-KW"/>
</dbReference>
<comment type="subcellular location">
    <subcellularLocation>
        <location evidence="1">Cytoplasm</location>
    </subcellularLocation>
</comment>
<keyword evidence="2" id="KW-0963">Cytoplasm</keyword>
<sequence>MALLQWGPDITGGRRFHIEDPNHEYQEVRRALHFDRGWARVGKKEDCELRWTLDERAIDFDKLRDAQMVNHYRDIRCLTTKAGLTRTLDEELKWTASAESSEFFPRSYALDDDANRAAFVQDFRRTACCAALKAFVSGLPALKKELTVCLRVCQAWAHDLGDTDYPGDDLSDIVWDTLLAYTYKCTSKQKASTPSLSGSATKLVEVEDPILKQACHRVLASLKARHGQFSMDGSRNIWLTKAPEACRGVGISLHRKLEEILEVADRFPGRVAQKYVENSKLWDKRKFDLRCWVLLTGGGASDFDAYIYEPLYARLCAKAWSLDDHLLLDEKRHLSNLAVNKGSADNLLGTQSDLESMVDFEKVKRGIRKIVKALARTAHQLASTRSRSFEFLGVDIILDEAAKPWLLECNLSPALARRNDAQSRLIDSALRGCIKRTIDRWCPETAPPPRDDGWRHLLTIEPAPKLPKRNRALHLNVDATALDRSSLVKMDRGSSWLSAYAVLRAWWPFAMLRRRALVVRRGVAALFIQSTVRRWRAVCELRRRQMARRRFLGAMQALIAGITRRRLAFTRFRRLRAAASLCSRVAAPRFYVRLYARRLRAARVAYDVACDAAAATDTTPAINAAARAAAAVAVWQAARESAARPLRNMMMKALCRRRVARAFHMQRRERHRRAATRLQTCWRRSRARRRFLRNRAAARLARFTQTRYRGAVGHAAFMTVRNGAAALRLQTAMRFRRAQFICQRRRALRIERARVARELRAVLRLQAMAHKRRRYVRARARALHESEVRASTKLQAHRRRLKALDKVRTLRARIYIVTWSQRRYRGSIGRCEGALYYIVRWCQRTYRGRRGRAIYALRRRLKRKHDARVATAIYLQKRWRGRTGREFYRRKRSAKLLVDFVRRGLWEKLQDRAFGGRPLPRMKRSGPGSRSGEPYALPPSEPVDEPTAETASVRTDDGEEMVAVRSDDSDEEFIQYLKRFEDPGAFIDFHTIGQPAWKLGEPPKKRKGKRKKKQVDGFINVPWNL</sequence>
<comment type="caution">
    <text evidence="7">The sequence shown here is derived from an EMBL/GenBank/DDBJ whole genome shotgun (WGS) entry which is preliminary data.</text>
</comment>
<dbReference type="PANTHER" id="PTHR45870:SF2">
    <property type="entry name" value="TUBULIN MONOGLYCYLASE TTLL3"/>
    <property type="match status" value="1"/>
</dbReference>
<evidence type="ECO:0000256" key="6">
    <source>
        <dbReference type="SAM" id="MobiDB-lite"/>
    </source>
</evidence>
<dbReference type="AlphaFoldDB" id="A0A8J2SNF8"/>
<feature type="region of interest" description="Disordered" evidence="6">
    <location>
        <begin position="917"/>
        <end position="958"/>
    </location>
</feature>
<dbReference type="GO" id="GO:0005737">
    <property type="term" value="C:cytoplasm"/>
    <property type="evidence" value="ECO:0007669"/>
    <property type="project" value="UniProtKB-SubCell"/>
</dbReference>
<dbReference type="GO" id="GO:0070736">
    <property type="term" value="F:protein-glycine ligase activity, initiating"/>
    <property type="evidence" value="ECO:0007669"/>
    <property type="project" value="TreeGrafter"/>
</dbReference>
<dbReference type="PANTHER" id="PTHR45870">
    <property type="entry name" value="TUBULIN MONOGLYCYLASE TTLL3"/>
    <property type="match status" value="1"/>
</dbReference>
<dbReference type="InterPro" id="IPR000048">
    <property type="entry name" value="IQ_motif_EF-hand-BS"/>
</dbReference>
<accession>A0A8J2SNF8</accession>